<feature type="chain" id="PRO_5003115366" description="Lipoprotein" evidence="2">
    <location>
        <begin position="28"/>
        <end position="176"/>
    </location>
</feature>
<dbReference type="eggNOG" id="ENOG5033120">
    <property type="taxonomic scope" value="Bacteria"/>
</dbReference>
<feature type="region of interest" description="Disordered" evidence="1">
    <location>
        <begin position="92"/>
        <end position="176"/>
    </location>
</feature>
<dbReference type="GeneID" id="29393587"/>
<evidence type="ECO:0000256" key="2">
    <source>
        <dbReference type="SAM" id="SignalP"/>
    </source>
</evidence>
<keyword evidence="2" id="KW-0732">Signal</keyword>
<gene>
    <name evidence="3" type="ordered locus">Hsero_1418</name>
</gene>
<keyword evidence="4" id="KW-1185">Reference proteome</keyword>
<dbReference type="STRING" id="757424.Hsero_1418"/>
<evidence type="ECO:0008006" key="5">
    <source>
        <dbReference type="Google" id="ProtNLM"/>
    </source>
</evidence>
<dbReference type="KEGG" id="hse:Hsero_1418"/>
<dbReference type="OrthoDB" id="8527508at2"/>
<dbReference type="RefSeq" id="WP_013233437.1">
    <property type="nucleotide sequence ID" value="NC_014323.1"/>
</dbReference>
<protein>
    <recommendedName>
        <fullName evidence="5">Lipoprotein</fullName>
    </recommendedName>
</protein>
<dbReference type="AlphaFoldDB" id="D8IPB4"/>
<organism evidence="3 4">
    <name type="scientific">Herbaspirillum seropedicae (strain SmR1)</name>
    <dbReference type="NCBI Taxonomy" id="757424"/>
    <lineage>
        <taxon>Bacteria</taxon>
        <taxon>Pseudomonadati</taxon>
        <taxon>Pseudomonadota</taxon>
        <taxon>Betaproteobacteria</taxon>
        <taxon>Burkholderiales</taxon>
        <taxon>Oxalobacteraceae</taxon>
        <taxon>Herbaspirillum</taxon>
    </lineage>
</organism>
<dbReference type="HOGENOM" id="CLU_1523136_0_0_4"/>
<dbReference type="Proteomes" id="UP000000329">
    <property type="component" value="Chromosome"/>
</dbReference>
<evidence type="ECO:0000256" key="1">
    <source>
        <dbReference type="SAM" id="MobiDB-lite"/>
    </source>
</evidence>
<feature type="signal peptide" evidence="2">
    <location>
        <begin position="1"/>
        <end position="27"/>
    </location>
</feature>
<name>D8IPB4_HERSS</name>
<dbReference type="EMBL" id="CP002039">
    <property type="protein sequence ID" value="ADJ62934.1"/>
    <property type="molecule type" value="Genomic_DNA"/>
</dbReference>
<reference evidence="3 4" key="1">
    <citation type="submission" date="2010-04" db="EMBL/GenBank/DDBJ databases">
        <title>The genome of Herbaspirillum seropedicae SmR1, an endophytic, nitrogen-fixing, plant-growth promoting beta-Proteobacteria.</title>
        <authorList>
            <person name="Pedrosa F.O."/>
            <person name="Monteiro R.A."/>
            <person name="Wassem R."/>
            <person name="Cruz L.M."/>
            <person name="Ayub R.A."/>
            <person name="Colauto N.B."/>
            <person name="Fernandez M.A."/>
            <person name="Fungaro M.H.P."/>
            <person name="Grisard E.C."/>
            <person name="Hungria M."/>
            <person name="Madeira H.M.F."/>
            <person name="Nodari R.O."/>
            <person name="Osaku C.A."/>
            <person name="Petzl-Erler M.L."/>
            <person name="Terenzi H."/>
            <person name="Vieira L.G.E."/>
            <person name="Almeida M.I.M."/>
            <person name="Alves L.R."/>
            <person name="Arantes O.M.N."/>
            <person name="Balsanelli E."/>
            <person name="Barcellos F.G."/>
            <person name="Baura V.A."/>
            <person name="Binde D.R."/>
            <person name="Campo R.J."/>
            <person name="Chubatsu L.S."/>
            <person name="Chueire L.M.O."/>
            <person name="Ciferri R.R."/>
            <person name="Correa L.C."/>
            <person name="da Conceicao Silva J.L."/>
            <person name="Dabul A.N.G."/>
            <person name="Dambros B.P."/>
            <person name="Faoro H."/>
            <person name="Favetti A."/>
            <person name="Friedermann G."/>
            <person name="Furlaneto M.C."/>
            <person name="Gasques L.S."/>
            <person name="Gimenes C.C.T."/>
            <person name="Gioppo N.M.R."/>
            <person name="Glienke-Blanco C."/>
            <person name="Godoy L.P."/>
            <person name="Guerra M.P."/>
            <person name="Karp S."/>
            <person name="Kava-Cordeiro V."/>
            <person name="Margarido V.P."/>
            <person name="Mathioni S.M."/>
            <person name="Menck-Soares M.A."/>
            <person name="Murace N.K."/>
            <person name="Nicolas M.F."/>
            <person name="Oliveira C.E.C."/>
            <person name="Pagnan N.A.B."/>
            <person name="Pamphile J.A."/>
            <person name="Patussi E.V."/>
            <person name="Pereira L.F.P."/>
            <person name="Pereira-Ferrari L."/>
            <person name="Pinto F.G.S."/>
            <person name="Precoma C."/>
            <person name="Prioli A.J."/>
            <person name="Prioli S.M.A.P."/>
            <person name="Raittz R.T."/>
            <person name="Ramos H.J.O."/>
            <person name="Ribeiro E.M.S.F."/>
            <person name="Rigo L.U."/>
            <person name="Rocha C.L.M.S.C."/>
            <person name="Rocha S.N."/>
            <person name="Santos K."/>
            <person name="Satori D."/>
            <person name="Silva A.G."/>
            <person name="Simao R.C.G."/>
            <person name="Soares M.A.M."/>
            <person name="Souza E.M."/>
            <person name="Steffens M.B.R."/>
            <person name="Steindel M."/>
            <person name="Tadra-Sfeir M.Z."/>
            <person name="Takahashi E.K."/>
            <person name="Torres R.A."/>
            <person name="Valle J.S."/>
            <person name="Vernal J.I."/>
            <person name="Vilas-Boas L.A."/>
            <person name="Watanabe M.A.E."/>
            <person name="Weiss V.A."/>
            <person name="Yates M.A."/>
            <person name="Souza E.M."/>
        </authorList>
    </citation>
    <scope>NUCLEOTIDE SEQUENCE [LARGE SCALE GENOMIC DNA]</scope>
    <source>
        <strain evidence="3 4">SmR1</strain>
    </source>
</reference>
<evidence type="ECO:0000313" key="3">
    <source>
        <dbReference type="EMBL" id="ADJ62934.1"/>
    </source>
</evidence>
<accession>D8IPB4</accession>
<sequence>MSASSSQARRLLANLALISAVSFSLSACDYISSFSKPKQTPEEAKAEGIALGAGCRQAGQSLEDCYQRNPDALKAGIFAGWKDMHEYMAAKGIQTVTPPTPPADAAKDDAKGKDGKDSKDAKDSKDSKDSDRSNRARERDSSRDSARSRDRESSSSRDSSSSDRRASRDEKTPPKY</sequence>
<evidence type="ECO:0000313" key="4">
    <source>
        <dbReference type="Proteomes" id="UP000000329"/>
    </source>
</evidence>
<feature type="compositionally biased region" description="Basic and acidic residues" evidence="1">
    <location>
        <begin position="105"/>
        <end position="176"/>
    </location>
</feature>
<proteinExistence type="predicted"/>